<accession>A0A380T4P6</accession>
<evidence type="ECO:0000313" key="2">
    <source>
        <dbReference type="EMBL" id="SUQ64478.1"/>
    </source>
</evidence>
<protein>
    <submittedName>
        <fullName evidence="2">Uncharacterized protein</fullName>
    </submittedName>
</protein>
<feature type="signal peptide" evidence="1">
    <location>
        <begin position="1"/>
        <end position="24"/>
    </location>
</feature>
<dbReference type="EMBL" id="UIDD01000010">
    <property type="protein sequence ID" value="SUQ64478.1"/>
    <property type="molecule type" value="Genomic_DNA"/>
</dbReference>
<feature type="chain" id="PRO_5017053356" evidence="1">
    <location>
        <begin position="25"/>
        <end position="254"/>
    </location>
</feature>
<sequence length="254" mass="28609">MIPLPRLLLSLSLATLLPCATVEAALPVSVYQGTQGDTAVEVALTYDAQHQTVEGYWLEEQRQWLIPLERTPYDHRLPLLINLLDNPDLPSAALLIQPFAFSHDRELRGTRVNLRNRERQALELKRVTRFSDRRDASWQGELLQLPLDGRRLFRVHAHKTAGEYVGTVDRITILDRTSGQPVQVIDNLALFFQGSASLSFADFNGDGVIDFKATPVGQLASGGAAGQDPQYYVYQPASNRYELKTEQQARERNR</sequence>
<organism evidence="2 3">
    <name type="scientific">Pseudomonas wadenswilerensis</name>
    <dbReference type="NCBI Taxonomy" id="1785161"/>
    <lineage>
        <taxon>Bacteria</taxon>
        <taxon>Pseudomonadati</taxon>
        <taxon>Pseudomonadota</taxon>
        <taxon>Gammaproteobacteria</taxon>
        <taxon>Pseudomonadales</taxon>
        <taxon>Pseudomonadaceae</taxon>
        <taxon>Pseudomonas</taxon>
    </lineage>
</organism>
<keyword evidence="3" id="KW-1185">Reference proteome</keyword>
<dbReference type="AlphaFoldDB" id="A0A380T4P6"/>
<reference evidence="3" key="1">
    <citation type="submission" date="2018-07" db="EMBL/GenBank/DDBJ databases">
        <authorList>
            <person name="Blom J."/>
        </authorList>
    </citation>
    <scope>NUCLEOTIDE SEQUENCE [LARGE SCALE GENOMIC DNA]</scope>
    <source>
        <strain evidence="3">CCOS 864</strain>
    </source>
</reference>
<dbReference type="Proteomes" id="UP000255177">
    <property type="component" value="Unassembled WGS sequence"/>
</dbReference>
<proteinExistence type="predicted"/>
<evidence type="ECO:0000256" key="1">
    <source>
        <dbReference type="SAM" id="SignalP"/>
    </source>
</evidence>
<keyword evidence="1" id="KW-0732">Signal</keyword>
<dbReference type="RefSeq" id="WP_115088044.1">
    <property type="nucleotide sequence ID" value="NZ_CBCSFG010000001.1"/>
</dbReference>
<gene>
    <name evidence="2" type="ORF">CCOS864_03939</name>
</gene>
<name>A0A380T4P6_9PSED</name>
<evidence type="ECO:0000313" key="3">
    <source>
        <dbReference type="Proteomes" id="UP000255177"/>
    </source>
</evidence>